<gene>
    <name evidence="1" type="ORF">MANES_09G076900</name>
</gene>
<reference evidence="1" key="1">
    <citation type="submission" date="2016-02" db="EMBL/GenBank/DDBJ databases">
        <title>WGS assembly of Manihot esculenta.</title>
        <authorList>
            <person name="Bredeson J.V."/>
            <person name="Prochnik S.E."/>
            <person name="Lyons J.B."/>
            <person name="Schmutz J."/>
            <person name="Grimwood J."/>
            <person name="Vrebalov J."/>
            <person name="Bart R.S."/>
            <person name="Amuge T."/>
            <person name="Ferguson M.E."/>
            <person name="Green R."/>
            <person name="Putnam N."/>
            <person name="Stites J."/>
            <person name="Rounsley S."/>
            <person name="Rokhsar D.S."/>
        </authorList>
    </citation>
    <scope>NUCLEOTIDE SEQUENCE [LARGE SCALE GENOMIC DNA]</scope>
    <source>
        <tissue evidence="1">Leaf</tissue>
    </source>
</reference>
<dbReference type="EMBL" id="CM004395">
    <property type="protein sequence ID" value="OAY41130.1"/>
    <property type="molecule type" value="Genomic_DNA"/>
</dbReference>
<name>A0A2C9VA01_MANES</name>
<sequence length="63" mass="7712">MCNCSRDFMYRIYIVVKFQIKIDVDITNTFKLIFQRKIIFIRVLRKKKSCIIIKLNYTLVSKF</sequence>
<proteinExistence type="predicted"/>
<accession>A0A2C9VA01</accession>
<dbReference type="AlphaFoldDB" id="A0A2C9VA01"/>
<protein>
    <submittedName>
        <fullName evidence="1">Uncharacterized protein</fullName>
    </submittedName>
</protein>
<evidence type="ECO:0000313" key="1">
    <source>
        <dbReference type="EMBL" id="OAY41130.1"/>
    </source>
</evidence>
<organism evidence="1">
    <name type="scientific">Manihot esculenta</name>
    <name type="common">Cassava</name>
    <name type="synonym">Jatropha manihot</name>
    <dbReference type="NCBI Taxonomy" id="3983"/>
    <lineage>
        <taxon>Eukaryota</taxon>
        <taxon>Viridiplantae</taxon>
        <taxon>Streptophyta</taxon>
        <taxon>Embryophyta</taxon>
        <taxon>Tracheophyta</taxon>
        <taxon>Spermatophyta</taxon>
        <taxon>Magnoliopsida</taxon>
        <taxon>eudicotyledons</taxon>
        <taxon>Gunneridae</taxon>
        <taxon>Pentapetalae</taxon>
        <taxon>rosids</taxon>
        <taxon>fabids</taxon>
        <taxon>Malpighiales</taxon>
        <taxon>Euphorbiaceae</taxon>
        <taxon>Crotonoideae</taxon>
        <taxon>Manihoteae</taxon>
        <taxon>Manihot</taxon>
    </lineage>
</organism>